<reference evidence="2" key="1">
    <citation type="submission" date="2017-06" db="EMBL/GenBank/DDBJ databases">
        <authorList>
            <person name="Varghese N."/>
            <person name="Submissions S."/>
        </authorList>
    </citation>
    <scope>NUCLEOTIDE SEQUENCE [LARGE SCALE GENOMIC DNA]</scope>
    <source>
        <strain evidence="2">NKM1</strain>
    </source>
</reference>
<keyword evidence="2" id="KW-1185">Reference proteome</keyword>
<organism evidence="1 2">
    <name type="scientific">Pontibacter ummariensis</name>
    <dbReference type="NCBI Taxonomy" id="1610492"/>
    <lineage>
        <taxon>Bacteria</taxon>
        <taxon>Pseudomonadati</taxon>
        <taxon>Bacteroidota</taxon>
        <taxon>Cytophagia</taxon>
        <taxon>Cytophagales</taxon>
        <taxon>Hymenobacteraceae</taxon>
        <taxon>Pontibacter</taxon>
    </lineage>
</organism>
<protein>
    <submittedName>
        <fullName evidence="1">Uncharacterized protein</fullName>
    </submittedName>
</protein>
<gene>
    <name evidence="1" type="ORF">SAMN06296052_11961</name>
</gene>
<sequence length="94" mass="11196">MASKRTFLFIKQRKVRSCQICLFFLEVKAGKLKDSLRKNEKRLSGRDTFMSPFLLTSSLLNQDFLKVESIPPFFLFYYSINSRRCKYLIQSRVQ</sequence>
<dbReference type="Proteomes" id="UP000198432">
    <property type="component" value="Unassembled WGS sequence"/>
</dbReference>
<proteinExistence type="predicted"/>
<name>A0A239IXB5_9BACT</name>
<accession>A0A239IXB5</accession>
<dbReference type="AlphaFoldDB" id="A0A239IXB5"/>
<evidence type="ECO:0000313" key="2">
    <source>
        <dbReference type="Proteomes" id="UP000198432"/>
    </source>
</evidence>
<dbReference type="EMBL" id="FZOQ01000019">
    <property type="protein sequence ID" value="SNS98267.1"/>
    <property type="molecule type" value="Genomic_DNA"/>
</dbReference>
<evidence type="ECO:0000313" key="1">
    <source>
        <dbReference type="EMBL" id="SNS98267.1"/>
    </source>
</evidence>